<dbReference type="InterPro" id="IPR013785">
    <property type="entry name" value="Aldolase_TIM"/>
</dbReference>
<evidence type="ECO:0008006" key="4">
    <source>
        <dbReference type="Google" id="ProtNLM"/>
    </source>
</evidence>
<organism evidence="2 3">
    <name type="scientific">Nonomuraea longicatena</name>
    <dbReference type="NCBI Taxonomy" id="83682"/>
    <lineage>
        <taxon>Bacteria</taxon>
        <taxon>Bacillati</taxon>
        <taxon>Actinomycetota</taxon>
        <taxon>Actinomycetes</taxon>
        <taxon>Streptosporangiales</taxon>
        <taxon>Streptosporangiaceae</taxon>
        <taxon>Nonomuraea</taxon>
    </lineage>
</organism>
<sequence length="363" mass="38408">MTFTSARASESGPWFVWLGITDNRRLSCSQCHPPSEPKDRDDTTTLADWVGVIDQAAERGARMVQFVGGEPMLHPHLPDLIRHALARKVEVEVYSDLVRIPPAVWHCLMAPGVRVATGFFGDEPVKQGCLTGCDRLSRKSVNIRRLIAARVRLRVGDVDPRLGRGIGQAVALLSESGVTDLARDRVRLVGRLATEQMCEAGESCAWCGDDATGTRHDARATGSRPDDAVSGTRPDGGVAGTRLYEGVVDTPPDNGAAPCPMSRWLSARNLLEQPPSAATGRVAEPVLPAAWARTESRRPPCEPSRGPDIAGPDVAGPGGCRPGTGREDRKPVVGVCASDVLGDPGAQADSPAVTVADGEATGP</sequence>
<name>A0ABN1NNI3_9ACTN</name>
<evidence type="ECO:0000313" key="3">
    <source>
        <dbReference type="Proteomes" id="UP001501578"/>
    </source>
</evidence>
<evidence type="ECO:0000313" key="2">
    <source>
        <dbReference type="EMBL" id="GAA0912623.1"/>
    </source>
</evidence>
<feature type="compositionally biased region" description="Basic and acidic residues" evidence="1">
    <location>
        <begin position="214"/>
        <end position="227"/>
    </location>
</feature>
<dbReference type="CDD" id="cd01335">
    <property type="entry name" value="Radical_SAM"/>
    <property type="match status" value="1"/>
</dbReference>
<evidence type="ECO:0000256" key="1">
    <source>
        <dbReference type="SAM" id="MobiDB-lite"/>
    </source>
</evidence>
<feature type="region of interest" description="Disordered" evidence="1">
    <location>
        <begin position="214"/>
        <end position="240"/>
    </location>
</feature>
<dbReference type="EMBL" id="BAAAHQ010000001">
    <property type="protein sequence ID" value="GAA0912623.1"/>
    <property type="molecule type" value="Genomic_DNA"/>
</dbReference>
<gene>
    <name evidence="2" type="ORF">GCM10009560_03560</name>
</gene>
<dbReference type="Proteomes" id="UP001501578">
    <property type="component" value="Unassembled WGS sequence"/>
</dbReference>
<dbReference type="InterPro" id="IPR050377">
    <property type="entry name" value="Radical_SAM_PqqE_MftC-like"/>
</dbReference>
<dbReference type="InterPro" id="IPR058240">
    <property type="entry name" value="rSAM_sf"/>
</dbReference>
<dbReference type="RefSeq" id="WP_343947856.1">
    <property type="nucleotide sequence ID" value="NZ_BAAAHQ010000001.1"/>
</dbReference>
<comment type="caution">
    <text evidence="2">The sequence shown here is derived from an EMBL/GenBank/DDBJ whole genome shotgun (WGS) entry which is preliminary data.</text>
</comment>
<proteinExistence type="predicted"/>
<dbReference type="PANTHER" id="PTHR11228">
    <property type="entry name" value="RADICAL SAM DOMAIN PROTEIN"/>
    <property type="match status" value="1"/>
</dbReference>
<keyword evidence="3" id="KW-1185">Reference proteome</keyword>
<protein>
    <recommendedName>
        <fullName evidence="4">Radical SAM protein</fullName>
    </recommendedName>
</protein>
<dbReference type="PANTHER" id="PTHR11228:SF7">
    <property type="entry name" value="PQQA PEPTIDE CYCLASE"/>
    <property type="match status" value="1"/>
</dbReference>
<feature type="region of interest" description="Disordered" evidence="1">
    <location>
        <begin position="294"/>
        <end position="363"/>
    </location>
</feature>
<accession>A0ABN1NNI3</accession>
<reference evidence="2 3" key="1">
    <citation type="journal article" date="2019" name="Int. J. Syst. Evol. Microbiol.">
        <title>The Global Catalogue of Microorganisms (GCM) 10K type strain sequencing project: providing services to taxonomists for standard genome sequencing and annotation.</title>
        <authorList>
            <consortium name="The Broad Institute Genomics Platform"/>
            <consortium name="The Broad Institute Genome Sequencing Center for Infectious Disease"/>
            <person name="Wu L."/>
            <person name="Ma J."/>
        </authorList>
    </citation>
    <scope>NUCLEOTIDE SEQUENCE [LARGE SCALE GENOMIC DNA]</scope>
    <source>
        <strain evidence="2 3">JCM 11136</strain>
    </source>
</reference>
<dbReference type="Gene3D" id="3.20.20.70">
    <property type="entry name" value="Aldolase class I"/>
    <property type="match status" value="1"/>
</dbReference>
<dbReference type="SUPFAM" id="SSF102114">
    <property type="entry name" value="Radical SAM enzymes"/>
    <property type="match status" value="1"/>
</dbReference>